<feature type="domain" description="FAD-binding" evidence="4">
    <location>
        <begin position="23"/>
        <end position="61"/>
    </location>
</feature>
<sequence>MAAYTSDRLEVRHISFLQRAVLGGITSIADAHNLTWKLAYVLKGKADHLFLRLHETGREPIDEFTALQACSRFQIRVVLQPSPAPEVQEIAVELGYRYLFGAFLSEDNYEPPQRASGLPRSTQHGGWLSIPTSLFR</sequence>
<dbReference type="Gene3D" id="3.50.50.60">
    <property type="entry name" value="FAD/NAD(P)-binding domain"/>
    <property type="match status" value="1"/>
</dbReference>
<dbReference type="VEuPathDB" id="FungiDB:Z518_00723"/>
<evidence type="ECO:0000259" key="4">
    <source>
        <dbReference type="Pfam" id="PF01494"/>
    </source>
</evidence>
<organism evidence="5 6">
    <name type="scientific">Rhinocladiella mackenziei CBS 650.93</name>
    <dbReference type="NCBI Taxonomy" id="1442369"/>
    <lineage>
        <taxon>Eukaryota</taxon>
        <taxon>Fungi</taxon>
        <taxon>Dikarya</taxon>
        <taxon>Ascomycota</taxon>
        <taxon>Pezizomycotina</taxon>
        <taxon>Eurotiomycetes</taxon>
        <taxon>Chaetothyriomycetidae</taxon>
        <taxon>Chaetothyriales</taxon>
        <taxon>Herpotrichiellaceae</taxon>
        <taxon>Rhinocladiella</taxon>
    </lineage>
</organism>
<proteinExistence type="predicted"/>
<dbReference type="InterPro" id="IPR036188">
    <property type="entry name" value="FAD/NAD-bd_sf"/>
</dbReference>
<dbReference type="GO" id="GO:0071949">
    <property type="term" value="F:FAD binding"/>
    <property type="evidence" value="ECO:0007669"/>
    <property type="project" value="InterPro"/>
</dbReference>
<dbReference type="HOGENOM" id="CLU_1876574_0_0_1"/>
<gene>
    <name evidence="5" type="ORF">Z518_00723</name>
</gene>
<dbReference type="Pfam" id="PF01494">
    <property type="entry name" value="FAD_binding_3"/>
    <property type="match status" value="1"/>
</dbReference>
<keyword evidence="6" id="KW-1185">Reference proteome</keyword>
<dbReference type="GeneID" id="25288794"/>
<evidence type="ECO:0000313" key="5">
    <source>
        <dbReference type="EMBL" id="KIX09642.1"/>
    </source>
</evidence>
<evidence type="ECO:0000256" key="1">
    <source>
        <dbReference type="ARBA" id="ARBA00022630"/>
    </source>
</evidence>
<dbReference type="RefSeq" id="XP_013276778.1">
    <property type="nucleotide sequence ID" value="XM_013421324.1"/>
</dbReference>
<reference evidence="5 6" key="1">
    <citation type="submission" date="2015-01" db="EMBL/GenBank/DDBJ databases">
        <title>The Genome Sequence of Rhinocladiella mackenzie CBS 650.93.</title>
        <authorList>
            <consortium name="The Broad Institute Genomics Platform"/>
            <person name="Cuomo C."/>
            <person name="de Hoog S."/>
            <person name="Gorbushina A."/>
            <person name="Stielow B."/>
            <person name="Teixiera M."/>
            <person name="Abouelleil A."/>
            <person name="Chapman S.B."/>
            <person name="Priest M."/>
            <person name="Young S.K."/>
            <person name="Wortman J."/>
            <person name="Nusbaum C."/>
            <person name="Birren B."/>
        </authorList>
    </citation>
    <scope>NUCLEOTIDE SEQUENCE [LARGE SCALE GENOMIC DNA]</scope>
    <source>
        <strain evidence="5 6">CBS 650.93</strain>
    </source>
</reference>
<dbReference type="STRING" id="1442369.A0A0D2G4L6"/>
<dbReference type="EMBL" id="KN847475">
    <property type="protein sequence ID" value="KIX09642.1"/>
    <property type="molecule type" value="Genomic_DNA"/>
</dbReference>
<evidence type="ECO:0000256" key="3">
    <source>
        <dbReference type="ARBA" id="ARBA00023002"/>
    </source>
</evidence>
<keyword evidence="1" id="KW-0285">Flavoprotein</keyword>
<evidence type="ECO:0000256" key="2">
    <source>
        <dbReference type="ARBA" id="ARBA00022827"/>
    </source>
</evidence>
<dbReference type="InterPro" id="IPR002938">
    <property type="entry name" value="FAD-bd"/>
</dbReference>
<dbReference type="AlphaFoldDB" id="A0A0D2G4L6"/>
<keyword evidence="2" id="KW-0274">FAD</keyword>
<protein>
    <recommendedName>
        <fullName evidence="4">FAD-binding domain-containing protein</fullName>
    </recommendedName>
</protein>
<evidence type="ECO:0000313" key="6">
    <source>
        <dbReference type="Proteomes" id="UP000053617"/>
    </source>
</evidence>
<dbReference type="GO" id="GO:0016491">
    <property type="term" value="F:oxidoreductase activity"/>
    <property type="evidence" value="ECO:0007669"/>
    <property type="project" value="UniProtKB-KW"/>
</dbReference>
<dbReference type="Proteomes" id="UP000053617">
    <property type="component" value="Unassembled WGS sequence"/>
</dbReference>
<keyword evidence="3" id="KW-0560">Oxidoreductase</keyword>
<accession>A0A0D2G4L6</accession>
<dbReference type="OrthoDB" id="2690153at2759"/>
<name>A0A0D2G4L6_9EURO</name>